<evidence type="ECO:0000256" key="4">
    <source>
        <dbReference type="ARBA" id="ARBA00022525"/>
    </source>
</evidence>
<dbReference type="InterPro" id="IPR011050">
    <property type="entry name" value="Pectin_lyase_fold/virulence"/>
</dbReference>
<comment type="caution">
    <text evidence="11">The sequence shown here is derived from an EMBL/GenBank/DDBJ whole genome shotgun (WGS) entry which is preliminary data.</text>
</comment>
<keyword evidence="6 9" id="KW-0326">Glycosidase</keyword>
<dbReference type="GO" id="GO:0005975">
    <property type="term" value="P:carbohydrate metabolic process"/>
    <property type="evidence" value="ECO:0007669"/>
    <property type="project" value="InterPro"/>
</dbReference>
<dbReference type="Proteomes" id="UP001367508">
    <property type="component" value="Unassembled WGS sequence"/>
</dbReference>
<evidence type="ECO:0000256" key="8">
    <source>
        <dbReference type="PROSITE-ProRule" id="PRU10052"/>
    </source>
</evidence>
<gene>
    <name evidence="11" type="ORF">VNO77_01550</name>
</gene>
<organism evidence="11 12">
    <name type="scientific">Canavalia gladiata</name>
    <name type="common">Sword bean</name>
    <name type="synonym">Dolichos gladiatus</name>
    <dbReference type="NCBI Taxonomy" id="3824"/>
    <lineage>
        <taxon>Eukaryota</taxon>
        <taxon>Viridiplantae</taxon>
        <taxon>Streptophyta</taxon>
        <taxon>Embryophyta</taxon>
        <taxon>Tracheophyta</taxon>
        <taxon>Spermatophyta</taxon>
        <taxon>Magnoliopsida</taxon>
        <taxon>eudicotyledons</taxon>
        <taxon>Gunneridae</taxon>
        <taxon>Pentapetalae</taxon>
        <taxon>rosids</taxon>
        <taxon>fabids</taxon>
        <taxon>Fabales</taxon>
        <taxon>Fabaceae</taxon>
        <taxon>Papilionoideae</taxon>
        <taxon>50 kb inversion clade</taxon>
        <taxon>NPAAA clade</taxon>
        <taxon>indigoferoid/millettioid clade</taxon>
        <taxon>Phaseoleae</taxon>
        <taxon>Canavalia</taxon>
    </lineage>
</organism>
<dbReference type="GO" id="GO:0004650">
    <property type="term" value="F:polygalacturonase activity"/>
    <property type="evidence" value="ECO:0007669"/>
    <property type="project" value="InterPro"/>
</dbReference>
<dbReference type="SMART" id="SM00710">
    <property type="entry name" value="PbH1"/>
    <property type="match status" value="4"/>
</dbReference>
<evidence type="ECO:0000256" key="9">
    <source>
        <dbReference type="RuleBase" id="RU361169"/>
    </source>
</evidence>
<feature type="active site" evidence="8">
    <location>
        <position position="414"/>
    </location>
</feature>
<evidence type="ECO:0000313" key="11">
    <source>
        <dbReference type="EMBL" id="KAK7359589.1"/>
    </source>
</evidence>
<dbReference type="PANTHER" id="PTHR31375">
    <property type="match status" value="1"/>
</dbReference>
<evidence type="ECO:0000256" key="10">
    <source>
        <dbReference type="SAM" id="MobiDB-lite"/>
    </source>
</evidence>
<dbReference type="InterPro" id="IPR000743">
    <property type="entry name" value="Glyco_hydro_28"/>
</dbReference>
<comment type="subcellular location">
    <subcellularLocation>
        <location evidence="1">Secreted</location>
        <location evidence="1">Cell wall</location>
    </subcellularLocation>
</comment>
<keyword evidence="3" id="KW-0134">Cell wall</keyword>
<dbReference type="AlphaFoldDB" id="A0AAN9MW71"/>
<accession>A0AAN9MW71</accession>
<name>A0AAN9MW71_CANGL</name>
<dbReference type="SUPFAM" id="SSF51126">
    <property type="entry name" value="Pectin lyase-like"/>
    <property type="match status" value="1"/>
</dbReference>
<dbReference type="Gene3D" id="2.160.20.10">
    <property type="entry name" value="Single-stranded right-handed beta-helix, Pectin lyase-like"/>
    <property type="match status" value="1"/>
</dbReference>
<dbReference type="InterPro" id="IPR012334">
    <property type="entry name" value="Pectin_lyas_fold"/>
</dbReference>
<dbReference type="GO" id="GO:0071555">
    <property type="term" value="P:cell wall organization"/>
    <property type="evidence" value="ECO:0007669"/>
    <property type="project" value="UniProtKB-KW"/>
</dbReference>
<reference evidence="11 12" key="1">
    <citation type="submission" date="2024-01" db="EMBL/GenBank/DDBJ databases">
        <title>The genomes of 5 underutilized Papilionoideae crops provide insights into root nodulation and disease resistanc.</title>
        <authorList>
            <person name="Jiang F."/>
        </authorList>
    </citation>
    <scope>NUCLEOTIDE SEQUENCE [LARGE SCALE GENOMIC DNA]</scope>
    <source>
        <strain evidence="11">LVBAO_FW01</strain>
        <tissue evidence="11">Leaves</tissue>
    </source>
</reference>
<protein>
    <recommendedName>
        <fullName evidence="13">Polygalacturonase</fullName>
    </recommendedName>
</protein>
<proteinExistence type="inferred from homology"/>
<dbReference type="EMBL" id="JAYMYQ010000001">
    <property type="protein sequence ID" value="KAK7359589.1"/>
    <property type="molecule type" value="Genomic_DNA"/>
</dbReference>
<evidence type="ECO:0000313" key="12">
    <source>
        <dbReference type="Proteomes" id="UP001367508"/>
    </source>
</evidence>
<dbReference type="InterPro" id="IPR006626">
    <property type="entry name" value="PbH1"/>
</dbReference>
<feature type="compositionally biased region" description="Pro residues" evidence="10">
    <location>
        <begin position="165"/>
        <end position="181"/>
    </location>
</feature>
<keyword evidence="4" id="KW-0964">Secreted</keyword>
<sequence length="584" mass="64533">MKVEHQTEFLKLVRADSGYLVLSTYSYNTRAISYLLLIVLPRPICHDYFLCVRSNLSHSSFYFNLIHLSLKLEFLKLQFLSIYRNNLAAFCGTYILLVHSEKFTRLELMDLPIRVFFIVWISLTFFNHNLGNVEGRYHHHTKQKEVSYVPDPPSDSSTEPENPSVSPPSTSPSVPSDPYPNDPSSDCVFDVRSFGAVGDGCADDTPAFRAAWKAACAVESGLLLVPENYSFMITSTIFSGPCKPGLVFQVDGTLMAPDGPNSWPESDSRNQWLVFYRIDQMTLNGTGIIEGNGEKWWDLPCKPHRGPNGKTLSGPCGSPAMIRFFMSSNLEVNGLKIQNSPQFHMKFDGCQGVLIDKLSISSPKLSPNTDGIHVENSKFVGIYNTMISNGDDCISIGPGSSNVDIVGVTCGPSHGISIGSLGVHNSQACVSNLTVRDSIIRESDNGLRIKTWQGGMGSVTGLRFENIQMENVGNCIIIDQYYCLAKECLNQTSAVHVNDVSYRNIKGTYDVRTAPIHFACSDTVACTNITLSEVELFPYEGELLDDPFCWNAYGAEESLTIPPINCLREGDPDTLGDLSEYQCS</sequence>
<evidence type="ECO:0000256" key="5">
    <source>
        <dbReference type="ARBA" id="ARBA00022801"/>
    </source>
</evidence>
<dbReference type="PROSITE" id="PS00502">
    <property type="entry name" value="POLYGALACTURONASE"/>
    <property type="match status" value="1"/>
</dbReference>
<feature type="region of interest" description="Disordered" evidence="10">
    <location>
        <begin position="144"/>
        <end position="181"/>
    </location>
</feature>
<evidence type="ECO:0000256" key="3">
    <source>
        <dbReference type="ARBA" id="ARBA00022512"/>
    </source>
</evidence>
<evidence type="ECO:0000256" key="1">
    <source>
        <dbReference type="ARBA" id="ARBA00004191"/>
    </source>
</evidence>
<evidence type="ECO:0000256" key="6">
    <source>
        <dbReference type="ARBA" id="ARBA00023295"/>
    </source>
</evidence>
<evidence type="ECO:0008006" key="13">
    <source>
        <dbReference type="Google" id="ProtNLM"/>
    </source>
</evidence>
<keyword evidence="5 9" id="KW-0378">Hydrolase</keyword>
<dbReference type="FunFam" id="2.160.20.10:FF:000012">
    <property type="entry name" value="Polygalacturonase At1g48100 family"/>
    <property type="match status" value="1"/>
</dbReference>
<evidence type="ECO:0000256" key="7">
    <source>
        <dbReference type="ARBA" id="ARBA00023316"/>
    </source>
</evidence>
<keyword evidence="12" id="KW-1185">Reference proteome</keyword>
<evidence type="ECO:0000256" key="2">
    <source>
        <dbReference type="ARBA" id="ARBA00008834"/>
    </source>
</evidence>
<dbReference type="Pfam" id="PF00295">
    <property type="entry name" value="Glyco_hydro_28"/>
    <property type="match status" value="1"/>
</dbReference>
<feature type="compositionally biased region" description="Low complexity" evidence="10">
    <location>
        <begin position="154"/>
        <end position="164"/>
    </location>
</feature>
<comment type="similarity">
    <text evidence="2 9">Belongs to the glycosyl hydrolase 28 family.</text>
</comment>
<keyword evidence="7" id="KW-0961">Cell wall biogenesis/degradation</keyword>